<evidence type="ECO:0000256" key="7">
    <source>
        <dbReference type="ARBA" id="ARBA00023002"/>
    </source>
</evidence>
<evidence type="ECO:0000259" key="11">
    <source>
        <dbReference type="Pfam" id="PF01568"/>
    </source>
</evidence>
<keyword evidence="4" id="KW-0004">4Fe-4S</keyword>
<sequence length="760" mass="83451">MSSIEDPTDDLSVTPPKTWATGVPAVAHALQYSLSQTSVRRTALTLLNVNQAKGIDCPGCAWPEGGPRERALNEYCENGAKHINDEATTRRVNADFFARHSVSELAAKSDYWLNQQGRLTEPMVKRPGSQHYEPIGWDEAFGLLAEELRGLDSPDEALFYTSGRLNNEAAFLLQLFARAFGTNNLPDCSNMCHESSGSAMSETLGVGKGTVSLDDLHRADLVFVVGQNPGTNHPRMLSALEETKRNGGQVVAVNPLPEAGLMRFKHPQKLRGVLGRGTAIADQFLQIRPGGDLALFQALNSMLLEAEDAAPGTVLDRAFIDEHTSGFEEFAEHVRTVGWEHVLAATGLRREEIEEVRDRVLRSERIIVCWAMGLTQHKHGVPTIREVVNFLLLRGNIGKPGAGACPVRGHSNVQGDRTMGIWERMPQAFLDALEREFGFTPPTEHGWDSVDSIRAMLDGRAKFFLGVAGNFVRASPDSDRTEQAMRNCRLTAHISTKLNRSHAVCGETALILPTLGRSDRDVQAGGEQFVTVEDSMSEVHASRGRLEPASEALLSEVAIVCRLARRTLGEDVAIPWEEFEADYGTIRDRISRVVPGFEDFNARVAQPGGFRLPNPANHGQFRTATGKANFTRNEFVNLNVPAGHLVLQTLRSHDQWNTIPYAMNDRYRGIHNARRVVLVNQVDLDALGIADRSEVDLVSVWRGGEERRAPGFRVVSYPTTPGSAAAYYPETNVLVPLDSVADISNTPTSKGVVVRLEPVG</sequence>
<comment type="caution">
    <text evidence="12">The sequence shown here is derived from an EMBL/GenBank/DDBJ whole genome shotgun (WGS) entry which is preliminary data.</text>
</comment>
<keyword evidence="9" id="KW-0411">Iron-sulfur</keyword>
<keyword evidence="6" id="KW-0479">Metal-binding</keyword>
<dbReference type="SUPFAM" id="SSF53706">
    <property type="entry name" value="Formate dehydrogenase/DMSO reductase, domains 1-3"/>
    <property type="match status" value="1"/>
</dbReference>
<dbReference type="CDD" id="cd02767">
    <property type="entry name" value="MopB_ydeP"/>
    <property type="match status" value="1"/>
</dbReference>
<dbReference type="InterPro" id="IPR006657">
    <property type="entry name" value="MoPterin_dinucl-bd_dom"/>
</dbReference>
<keyword evidence="8" id="KW-0408">Iron</keyword>
<evidence type="ECO:0000256" key="1">
    <source>
        <dbReference type="ARBA" id="ARBA00001942"/>
    </source>
</evidence>
<comment type="similarity">
    <text evidence="3">Belongs to the prokaryotic molybdopterin-containing oxidoreductase family.</text>
</comment>
<evidence type="ECO:0000256" key="5">
    <source>
        <dbReference type="ARBA" id="ARBA00022505"/>
    </source>
</evidence>
<gene>
    <name evidence="12" type="ORF">GCM10009533_68170</name>
</gene>
<dbReference type="InterPro" id="IPR041953">
    <property type="entry name" value="YdeP_MopB"/>
</dbReference>
<keyword evidence="7" id="KW-0560">Oxidoreductase</keyword>
<dbReference type="InterPro" id="IPR050123">
    <property type="entry name" value="Prok_molybdopt-oxidoreductase"/>
</dbReference>
<keyword evidence="13" id="KW-1185">Reference proteome</keyword>
<evidence type="ECO:0000256" key="9">
    <source>
        <dbReference type="ARBA" id="ARBA00023014"/>
    </source>
</evidence>
<dbReference type="RefSeq" id="WP_009950734.1">
    <property type="nucleotide sequence ID" value="NZ_BAAAGS010000093.1"/>
</dbReference>
<dbReference type="Pfam" id="PF01568">
    <property type="entry name" value="Molydop_binding"/>
    <property type="match status" value="1"/>
</dbReference>
<dbReference type="EMBL" id="BAAAGS010000093">
    <property type="protein sequence ID" value="GAA0561747.1"/>
    <property type="molecule type" value="Genomic_DNA"/>
</dbReference>
<evidence type="ECO:0000259" key="10">
    <source>
        <dbReference type="Pfam" id="PF00384"/>
    </source>
</evidence>
<dbReference type="InterPro" id="IPR006656">
    <property type="entry name" value="Mopterin_OxRdtase"/>
</dbReference>
<dbReference type="PIRSF" id="PIRSF000144">
    <property type="entry name" value="CbbBc"/>
    <property type="match status" value="1"/>
</dbReference>
<feature type="domain" description="Molybdopterin dinucleotide-binding" evidence="11">
    <location>
        <begin position="645"/>
        <end position="752"/>
    </location>
</feature>
<evidence type="ECO:0000313" key="12">
    <source>
        <dbReference type="EMBL" id="GAA0561747.1"/>
    </source>
</evidence>
<evidence type="ECO:0000256" key="6">
    <source>
        <dbReference type="ARBA" id="ARBA00022723"/>
    </source>
</evidence>
<dbReference type="SUPFAM" id="SSF50692">
    <property type="entry name" value="ADC-like"/>
    <property type="match status" value="1"/>
</dbReference>
<feature type="domain" description="Molybdopterin oxidoreductase" evidence="10">
    <location>
        <begin position="118"/>
        <end position="408"/>
    </location>
</feature>
<dbReference type="PANTHER" id="PTHR43105">
    <property type="entry name" value="RESPIRATORY NITRATE REDUCTASE"/>
    <property type="match status" value="1"/>
</dbReference>
<dbReference type="Gene3D" id="3.40.228.10">
    <property type="entry name" value="Dimethylsulfoxide Reductase, domain 2"/>
    <property type="match status" value="1"/>
</dbReference>
<dbReference type="Pfam" id="PF00384">
    <property type="entry name" value="Molybdopterin"/>
    <property type="match status" value="1"/>
</dbReference>
<evidence type="ECO:0000256" key="2">
    <source>
        <dbReference type="ARBA" id="ARBA00001966"/>
    </source>
</evidence>
<protein>
    <submittedName>
        <fullName evidence="12">FdhF/YdeP family oxidoreductase</fullName>
    </submittedName>
</protein>
<comment type="cofactor">
    <cofactor evidence="1">
        <name>Mo-bis(molybdopterin guanine dinucleotide)</name>
        <dbReference type="ChEBI" id="CHEBI:60539"/>
    </cofactor>
</comment>
<evidence type="ECO:0000256" key="3">
    <source>
        <dbReference type="ARBA" id="ARBA00010312"/>
    </source>
</evidence>
<dbReference type="InterPro" id="IPR037951">
    <property type="entry name" value="MopB_CT_YdeP"/>
</dbReference>
<evidence type="ECO:0000313" key="13">
    <source>
        <dbReference type="Proteomes" id="UP001500729"/>
    </source>
</evidence>
<dbReference type="PANTHER" id="PTHR43105:SF4">
    <property type="entry name" value="PROTEIN YDEP"/>
    <property type="match status" value="1"/>
</dbReference>
<dbReference type="NCBIfam" id="TIGR01701">
    <property type="entry name" value="Fdhalpha-like"/>
    <property type="match status" value="1"/>
</dbReference>
<reference evidence="13" key="1">
    <citation type="journal article" date="2019" name="Int. J. Syst. Evol. Microbiol.">
        <title>The Global Catalogue of Microorganisms (GCM) 10K type strain sequencing project: providing services to taxonomists for standard genome sequencing and annotation.</title>
        <authorList>
            <consortium name="The Broad Institute Genomics Platform"/>
            <consortium name="The Broad Institute Genome Sequencing Center for Infectious Disease"/>
            <person name="Wu L."/>
            <person name="Ma J."/>
        </authorList>
    </citation>
    <scope>NUCLEOTIDE SEQUENCE [LARGE SCALE GENOMIC DNA]</scope>
    <source>
        <strain evidence="13">JCM 10303</strain>
    </source>
</reference>
<dbReference type="InterPro" id="IPR010046">
    <property type="entry name" value="Mopterin_OxRdtse_a_bac"/>
</dbReference>
<keyword evidence="5" id="KW-0500">Molybdenum</keyword>
<organism evidence="12 13">
    <name type="scientific">Saccharopolyspora erythraea</name>
    <name type="common">Streptomyces erythraeus</name>
    <dbReference type="NCBI Taxonomy" id="1836"/>
    <lineage>
        <taxon>Bacteria</taxon>
        <taxon>Bacillati</taxon>
        <taxon>Actinomycetota</taxon>
        <taxon>Actinomycetes</taxon>
        <taxon>Pseudonocardiales</taxon>
        <taxon>Pseudonocardiaceae</taxon>
        <taxon>Saccharopolyspora</taxon>
    </lineage>
</organism>
<evidence type="ECO:0000256" key="8">
    <source>
        <dbReference type="ARBA" id="ARBA00023004"/>
    </source>
</evidence>
<dbReference type="Proteomes" id="UP001500729">
    <property type="component" value="Unassembled WGS sequence"/>
</dbReference>
<dbReference type="CDD" id="cd02787">
    <property type="entry name" value="MopB_CT_ydeP"/>
    <property type="match status" value="1"/>
</dbReference>
<dbReference type="Gene3D" id="3.40.50.740">
    <property type="match status" value="1"/>
</dbReference>
<dbReference type="InterPro" id="IPR009010">
    <property type="entry name" value="Asp_de-COase-like_dom_sf"/>
</dbReference>
<comment type="cofactor">
    <cofactor evidence="2">
        <name>[4Fe-4S] cluster</name>
        <dbReference type="ChEBI" id="CHEBI:49883"/>
    </cofactor>
</comment>
<evidence type="ECO:0000256" key="4">
    <source>
        <dbReference type="ARBA" id="ARBA00022485"/>
    </source>
</evidence>
<name>A0ABP3P9W4_SACER</name>
<accession>A0ABP3P9W4</accession>
<proteinExistence type="inferred from homology"/>